<dbReference type="InterPro" id="IPR001881">
    <property type="entry name" value="EGF-like_Ca-bd_dom"/>
</dbReference>
<dbReference type="InterPro" id="IPR049883">
    <property type="entry name" value="NOTCH1_EGF-like"/>
</dbReference>
<dbReference type="SMART" id="SM00179">
    <property type="entry name" value="EGF_CA"/>
    <property type="match status" value="15"/>
</dbReference>
<keyword evidence="7" id="KW-0254">Endocytosis</keyword>
<evidence type="ECO:0000256" key="2">
    <source>
        <dbReference type="ARBA" id="ARBA00004498"/>
    </source>
</evidence>
<keyword evidence="11 18" id="KW-1133">Transmembrane helix</keyword>
<dbReference type="InterPro" id="IPR052235">
    <property type="entry name" value="Nephronectin_domain"/>
</dbReference>
<keyword evidence="8 18" id="KW-0812">Transmembrane</keyword>
<feature type="compositionally biased region" description="Polar residues" evidence="17">
    <location>
        <begin position="1673"/>
        <end position="1685"/>
    </location>
</feature>
<evidence type="ECO:0000256" key="6">
    <source>
        <dbReference type="ARBA" id="ARBA00022536"/>
    </source>
</evidence>
<feature type="domain" description="EGF-like" evidence="19">
    <location>
        <begin position="888"/>
        <end position="929"/>
    </location>
</feature>
<gene>
    <name evidence="21" type="ORF">ElyMa_003337200</name>
</gene>
<feature type="region of interest" description="Disordered" evidence="17">
    <location>
        <begin position="1669"/>
        <end position="1694"/>
    </location>
</feature>
<evidence type="ECO:0000256" key="3">
    <source>
        <dbReference type="ARBA" id="ARBA00006127"/>
    </source>
</evidence>
<evidence type="ECO:0000313" key="22">
    <source>
        <dbReference type="Proteomes" id="UP000762676"/>
    </source>
</evidence>
<keyword evidence="10" id="KW-0677">Repeat</keyword>
<comment type="caution">
    <text evidence="21">The sequence shown here is derived from an EMBL/GenBank/DDBJ whole genome shotgun (WGS) entry which is preliminary data.</text>
</comment>
<reference evidence="21 22" key="1">
    <citation type="journal article" date="2021" name="Elife">
        <title>Chloroplast acquisition without the gene transfer in kleptoplastic sea slugs, Plakobranchus ocellatus.</title>
        <authorList>
            <person name="Maeda T."/>
            <person name="Takahashi S."/>
            <person name="Yoshida T."/>
            <person name="Shimamura S."/>
            <person name="Takaki Y."/>
            <person name="Nagai Y."/>
            <person name="Toyoda A."/>
            <person name="Suzuki Y."/>
            <person name="Arimoto A."/>
            <person name="Ishii H."/>
            <person name="Satoh N."/>
            <person name="Nishiyama T."/>
            <person name="Hasebe M."/>
            <person name="Maruyama T."/>
            <person name="Minagawa J."/>
            <person name="Obokata J."/>
            <person name="Shigenobu S."/>
        </authorList>
    </citation>
    <scope>NUCLEOTIDE SEQUENCE [LARGE SCALE GENOMIC DNA]</scope>
</reference>
<keyword evidence="9" id="KW-0732">Signal</keyword>
<dbReference type="SUPFAM" id="SSF57184">
    <property type="entry name" value="Growth factor receptor domain"/>
    <property type="match status" value="6"/>
</dbReference>
<dbReference type="PROSITE" id="PS01186">
    <property type="entry name" value="EGF_2"/>
    <property type="match status" value="8"/>
</dbReference>
<feature type="domain" description="EGF-like" evidence="19">
    <location>
        <begin position="1055"/>
        <end position="1097"/>
    </location>
</feature>
<evidence type="ECO:0000256" key="5">
    <source>
        <dbReference type="ARBA" id="ARBA00022530"/>
    </source>
</evidence>
<feature type="region of interest" description="Disordered" evidence="17">
    <location>
        <begin position="1575"/>
        <end position="1596"/>
    </location>
</feature>
<keyword evidence="6 16" id="KW-0245">EGF-like domain</keyword>
<evidence type="ECO:0000313" key="21">
    <source>
        <dbReference type="EMBL" id="GFS21360.1"/>
    </source>
</evidence>
<feature type="transmembrane region" description="Helical" evidence="18">
    <location>
        <begin position="1497"/>
        <end position="1523"/>
    </location>
</feature>
<dbReference type="PROSITE" id="PS50026">
    <property type="entry name" value="EGF_3"/>
    <property type="match status" value="8"/>
</dbReference>
<accession>A0AAV4JG44</accession>
<dbReference type="Proteomes" id="UP000762676">
    <property type="component" value="Unassembled WGS sequence"/>
</dbReference>
<proteinExistence type="inferred from homology"/>
<evidence type="ECO:0000256" key="18">
    <source>
        <dbReference type="SAM" id="Phobius"/>
    </source>
</evidence>
<dbReference type="InterPro" id="IPR009030">
    <property type="entry name" value="Growth_fac_rcpt_cys_sf"/>
</dbReference>
<dbReference type="SMART" id="SM00181">
    <property type="entry name" value="EGF"/>
    <property type="match status" value="21"/>
</dbReference>
<evidence type="ECO:0000256" key="13">
    <source>
        <dbReference type="ARBA" id="ARBA00023157"/>
    </source>
</evidence>
<organism evidence="21 22">
    <name type="scientific">Elysia marginata</name>
    <dbReference type="NCBI Taxonomy" id="1093978"/>
    <lineage>
        <taxon>Eukaryota</taxon>
        <taxon>Metazoa</taxon>
        <taxon>Spiralia</taxon>
        <taxon>Lophotrochozoa</taxon>
        <taxon>Mollusca</taxon>
        <taxon>Gastropoda</taxon>
        <taxon>Heterobranchia</taxon>
        <taxon>Euthyneura</taxon>
        <taxon>Panpulmonata</taxon>
        <taxon>Sacoglossa</taxon>
        <taxon>Placobranchoidea</taxon>
        <taxon>Plakobranchidae</taxon>
        <taxon>Elysia</taxon>
    </lineage>
</organism>
<keyword evidence="14" id="KW-0675">Receptor</keyword>
<feature type="disulfide bond" evidence="16">
    <location>
        <begin position="934"/>
        <end position="944"/>
    </location>
</feature>
<comment type="subcellular location">
    <subcellularLocation>
        <location evidence="1">Membrane</location>
        <topology evidence="1">Single-pass type I membrane protein</topology>
    </subcellularLocation>
    <subcellularLocation>
        <location evidence="2">Secreted</location>
        <location evidence="2">Extracellular space</location>
        <location evidence="2">Extracellular matrix</location>
    </subcellularLocation>
</comment>
<evidence type="ECO:0000256" key="1">
    <source>
        <dbReference type="ARBA" id="ARBA00004479"/>
    </source>
</evidence>
<evidence type="ECO:0000256" key="15">
    <source>
        <dbReference type="ARBA" id="ARBA00023180"/>
    </source>
</evidence>
<evidence type="ECO:0000256" key="17">
    <source>
        <dbReference type="SAM" id="MobiDB-lite"/>
    </source>
</evidence>
<evidence type="ECO:0000256" key="16">
    <source>
        <dbReference type="PROSITE-ProRule" id="PRU00076"/>
    </source>
</evidence>
<keyword evidence="22" id="KW-1185">Reference proteome</keyword>
<dbReference type="InterPro" id="IPR000152">
    <property type="entry name" value="EGF-type_Asp/Asn_hydroxyl_site"/>
</dbReference>
<feature type="domain" description="EGF-like" evidence="19">
    <location>
        <begin position="550"/>
        <end position="588"/>
    </location>
</feature>
<keyword evidence="5" id="KW-0272">Extracellular matrix</keyword>
<dbReference type="GO" id="GO:0006897">
    <property type="term" value="P:endocytosis"/>
    <property type="evidence" value="ECO:0007669"/>
    <property type="project" value="UniProtKB-KW"/>
</dbReference>
<feature type="domain" description="EGF-like" evidence="19">
    <location>
        <begin position="634"/>
        <end position="672"/>
    </location>
</feature>
<dbReference type="FunFam" id="2.10.25.10:FF:000038">
    <property type="entry name" value="Fibrillin 2"/>
    <property type="match status" value="2"/>
</dbReference>
<keyword evidence="15" id="KW-0325">Glycoprotein</keyword>
<feature type="compositionally biased region" description="Low complexity" evidence="17">
    <location>
        <begin position="1577"/>
        <end position="1588"/>
    </location>
</feature>
<evidence type="ECO:0000256" key="4">
    <source>
        <dbReference type="ARBA" id="ARBA00022525"/>
    </source>
</evidence>
<dbReference type="PANTHER" id="PTHR24050">
    <property type="entry name" value="PA14 DOMAIN-CONTAINING PROTEIN"/>
    <property type="match status" value="1"/>
</dbReference>
<keyword evidence="12 18" id="KW-0472">Membrane</keyword>
<dbReference type="PRINTS" id="PR00907">
    <property type="entry name" value="THRMBOMODULN"/>
</dbReference>
<dbReference type="EMBL" id="BMAT01006870">
    <property type="protein sequence ID" value="GFS21360.1"/>
    <property type="molecule type" value="Genomic_DNA"/>
</dbReference>
<dbReference type="PROSITE" id="PS00010">
    <property type="entry name" value="ASX_HYDROXYL"/>
    <property type="match status" value="10"/>
</dbReference>
<keyword evidence="4" id="KW-0964">Secreted</keyword>
<dbReference type="Pfam" id="PF12662">
    <property type="entry name" value="cEGF"/>
    <property type="match status" value="2"/>
</dbReference>
<dbReference type="GO" id="GO:0005509">
    <property type="term" value="F:calcium ion binding"/>
    <property type="evidence" value="ECO:0007669"/>
    <property type="project" value="InterPro"/>
</dbReference>
<dbReference type="Gene3D" id="2.10.25.10">
    <property type="entry name" value="Laminin"/>
    <property type="match status" value="16"/>
</dbReference>
<comment type="similarity">
    <text evidence="3">Belongs to the fibulin family.</text>
</comment>
<evidence type="ECO:0000259" key="20">
    <source>
        <dbReference type="PROSITE" id="PS50856"/>
    </source>
</evidence>
<dbReference type="InterPro" id="IPR005533">
    <property type="entry name" value="AMOP_dom"/>
</dbReference>
<feature type="domain" description="EGF-like" evidence="19">
    <location>
        <begin position="930"/>
        <end position="967"/>
    </location>
</feature>
<evidence type="ECO:0000256" key="12">
    <source>
        <dbReference type="ARBA" id="ARBA00023136"/>
    </source>
</evidence>
<name>A0AAV4JG44_9GAST</name>
<feature type="domain" description="EGF-like" evidence="19">
    <location>
        <begin position="1275"/>
        <end position="1316"/>
    </location>
</feature>
<keyword evidence="13 16" id="KW-1015">Disulfide bond</keyword>
<evidence type="ECO:0000256" key="7">
    <source>
        <dbReference type="ARBA" id="ARBA00022583"/>
    </source>
</evidence>
<sequence length="1694" mass="183147">RCCYRSDGTEAYENRIPDAGAMQLFTPYYGDLVNHEIYDTDPKEWCCTYSNLCTLYYIARPVRTCRRRNTRRGFCFGDPHISTLDDRRYMFNGIGEYTLVEIDGVAPDNVTTNFVLQGRTCQAVGNDGNLTDATVWCALAVQNTNGSSLSVTIHESGTYMVIYINEQDYTVRFRENPSFSTNDGRLFARRVNDSLSVSTPDRAISQEQSLFSYGTGQNTTTFTNTSFTPLFLDEVAQSLRTEAEGVCASTTNLPCIFDYIATRNTALAQSTGAAIDDYTVKEAAAANSPPTINGTIQINTTLNQTATISLVASDADNDNIAYIVVDSPSSGTFITTNNNSNTFEAEYTPVSLDPVSIGLVAQDSNNLQSEVAQIGIVTCSGCSDRGTCDYDNVRSTLNPYFAVASCVCDAPYSGIDCEDDKNGCAGRPCPQGTVCSDVPAAEEAATGVAYNCSDCPDGYLLNANRTKCEDINECSSANPCDTNAVCTNTLGAYICTCNSGYRKSGANTCRDPCEALNSSCSYGCQNNSGVAECFCPSGFRLASDNSTCEDIDECQENLCSQACINTNGSYTCSCYEGYQLSTDRLSCDECASNRYGLNCANTCNCRGRDSNGGCDNVKGCICVSEWTGESCAVDVDECQANPNLCPEAQVCVNTDGGHRCECPSGYQDTYNNGSCYNIDECLDKSVNRCPQDCTDNPGSFTCLCRTGYRYLNSNNTCEDIDECATGTSGCQQLCVNKEGSYNCGCRSGFVLGDDRETCIKRSELCQAYNYNCSFACDIVNDAPVCFCPLGYKLGADGFTCLDIDECASNTTNQCTGSCVNFPGSYNCSCPVGQSLQNDRRTCAACDDYHWGPDCVNECGCNPKGSSGCDPVTGCTCSVGWAGAQCYQDVDECSYETSLCPIFSTCTNNPGSYRCVCNVGFQLSSENVCVDIDECQTSFPCDQNCNNTIGSYICSCEDGFIKDGDRCRDINECEIPSIHMCEQRCRNTKGGYACECFDGFTLDVTNRRTCMAVDMSTVCSTGNACSDLCRVINGSDVCYCPPGYQLDNTTNTNCTDVDECATQNPCDPTNGQCNNLIGDFSCSCDAGYRLSADRVTCQACDFYEFGIECANSCACNETNTQQCLATNGTCVCQDGWTGDTCSENIDECQQAPSYGSCGSNARCVDDPGSYRCVCDVGFFKTDSRCEPCDATHFGQDCASTCSCITANTQDCNDTTGTCSCNTGWTGVNCSVDVDECSLGSDYCPGPNDTCANFDGYAECPCDSGFYRPTPSDNCQDVNECLDTDLNTCVHPRTCNNQEGSFTCVCKEGYLEVNNVCTVNFVEYVVRVTLVYSQSAINPLIYDNSTAEFRAFALEVQTSLYNYGVSVIGQAMLSVTVFQFRQSSVLADMIVAINRAYSSDPPVDATSVIHGLNNVGSLTIGQDQINIGAVSAQSLDGNFESTATKCDVWNQLSSCDSNYECAEVNGVLTCREKDDVPPFVTPTMVLPIPDDSTDSNYELIIGLGVGIPLFFILAVVVAVLVYMYVKRRAQKESEIHESSSSRSHGRDEPFRSVFATQMATKGSWGAPSRMQMYSPDAYSEAGTSESSGEGKLLKTRQTRGGRLDFQDSAWYDNFGVSTDRGRSARDGASGTGLGAVSPRSPRGAPMEGGGPASNFSWEYMFKLLEPHKDFEIQRPNLSSSPHPTYTPRNKRPDSMA</sequence>
<dbReference type="PROSITE" id="PS50856">
    <property type="entry name" value="AMOP"/>
    <property type="match status" value="1"/>
</dbReference>
<feature type="domain" description="EGF-like" evidence="19">
    <location>
        <begin position="1143"/>
        <end position="1185"/>
    </location>
</feature>
<dbReference type="FunFam" id="2.10.25.10:FF:000014">
    <property type="entry name" value="Latent-transforming growth factor beta-binding protein 3"/>
    <property type="match status" value="1"/>
</dbReference>
<dbReference type="SUPFAM" id="SSF57196">
    <property type="entry name" value="EGF/Laminin"/>
    <property type="match status" value="1"/>
</dbReference>
<dbReference type="FunFam" id="2.10.25.10:FF:000009">
    <property type="entry name" value="Low-density lipoprotein receptor isoform 1"/>
    <property type="match status" value="2"/>
</dbReference>
<dbReference type="InterPro" id="IPR018097">
    <property type="entry name" value="EGF_Ca-bd_CS"/>
</dbReference>
<dbReference type="GO" id="GO:0016020">
    <property type="term" value="C:membrane"/>
    <property type="evidence" value="ECO:0007669"/>
    <property type="project" value="UniProtKB-SubCell"/>
</dbReference>
<dbReference type="PANTHER" id="PTHR24050:SF27">
    <property type="entry name" value="FIBRILLIN-1"/>
    <property type="match status" value="1"/>
</dbReference>
<evidence type="ECO:0000256" key="14">
    <source>
        <dbReference type="ARBA" id="ARBA00023170"/>
    </source>
</evidence>
<dbReference type="InterPro" id="IPR000742">
    <property type="entry name" value="EGF"/>
</dbReference>
<feature type="domain" description="AMOP" evidence="20">
    <location>
        <begin position="1"/>
        <end position="60"/>
    </location>
</feature>
<dbReference type="Pfam" id="PF07645">
    <property type="entry name" value="EGF_CA"/>
    <property type="match status" value="11"/>
</dbReference>
<protein>
    <submittedName>
        <fullName evidence="21">Fibrillin-1</fullName>
    </submittedName>
</protein>
<feature type="domain" description="EGF-like" evidence="19">
    <location>
        <begin position="470"/>
        <end position="507"/>
    </location>
</feature>
<evidence type="ECO:0000256" key="9">
    <source>
        <dbReference type="ARBA" id="ARBA00022729"/>
    </source>
</evidence>
<feature type="non-terminal residue" evidence="21">
    <location>
        <position position="1"/>
    </location>
</feature>
<dbReference type="InterPro" id="IPR026823">
    <property type="entry name" value="cEGF"/>
</dbReference>
<evidence type="ECO:0000256" key="10">
    <source>
        <dbReference type="ARBA" id="ARBA00022737"/>
    </source>
</evidence>
<dbReference type="PROSITE" id="PS01187">
    <property type="entry name" value="EGF_CA"/>
    <property type="match status" value="5"/>
</dbReference>
<dbReference type="CDD" id="cd00054">
    <property type="entry name" value="EGF_CA"/>
    <property type="match status" value="9"/>
</dbReference>
<evidence type="ECO:0000259" key="19">
    <source>
        <dbReference type="PROSITE" id="PS50026"/>
    </source>
</evidence>
<evidence type="ECO:0000256" key="11">
    <source>
        <dbReference type="ARBA" id="ARBA00022989"/>
    </source>
</evidence>
<evidence type="ECO:0000256" key="8">
    <source>
        <dbReference type="ARBA" id="ARBA00022692"/>
    </source>
</evidence>
<dbReference type="PRINTS" id="PR00011">
    <property type="entry name" value="EGFLAMININ"/>
</dbReference>
<feature type="region of interest" description="Disordered" evidence="17">
    <location>
        <begin position="1616"/>
        <end position="1648"/>
    </location>
</feature>
<comment type="caution">
    <text evidence="16">Lacks conserved residue(s) required for the propagation of feature annotation.</text>
</comment>